<dbReference type="EMBL" id="LR999453">
    <property type="protein sequence ID" value="CAE5980256.1"/>
    <property type="molecule type" value="Genomic_DNA"/>
</dbReference>
<protein>
    <submittedName>
        <fullName evidence="2">Uncharacterized protein</fullName>
    </submittedName>
</protein>
<keyword evidence="3" id="KW-1185">Reference proteome</keyword>
<reference evidence="2" key="1">
    <citation type="submission" date="2021-01" db="EMBL/GenBank/DDBJ databases">
        <authorList>
            <person name="Bezrukov I."/>
        </authorList>
    </citation>
    <scope>NUCLEOTIDE SEQUENCE</scope>
</reference>
<evidence type="ECO:0000313" key="2">
    <source>
        <dbReference type="EMBL" id="CAE5980256.1"/>
    </source>
</evidence>
<feature type="region of interest" description="Disordered" evidence="1">
    <location>
        <begin position="33"/>
        <end position="183"/>
    </location>
</feature>
<evidence type="ECO:0000313" key="3">
    <source>
        <dbReference type="Proteomes" id="UP000682877"/>
    </source>
</evidence>
<organism evidence="2 3">
    <name type="scientific">Arabidopsis arenosa</name>
    <name type="common">Sand rock-cress</name>
    <name type="synonym">Cardaminopsis arenosa</name>
    <dbReference type="NCBI Taxonomy" id="38785"/>
    <lineage>
        <taxon>Eukaryota</taxon>
        <taxon>Viridiplantae</taxon>
        <taxon>Streptophyta</taxon>
        <taxon>Embryophyta</taxon>
        <taxon>Tracheophyta</taxon>
        <taxon>Spermatophyta</taxon>
        <taxon>Magnoliopsida</taxon>
        <taxon>eudicotyledons</taxon>
        <taxon>Gunneridae</taxon>
        <taxon>Pentapetalae</taxon>
        <taxon>rosids</taxon>
        <taxon>malvids</taxon>
        <taxon>Brassicales</taxon>
        <taxon>Brassicaceae</taxon>
        <taxon>Camelineae</taxon>
        <taxon>Arabidopsis</taxon>
    </lineage>
</organism>
<dbReference type="AlphaFoldDB" id="A0A8S2A7B6"/>
<accession>A0A8S2A7B6</accession>
<feature type="compositionally biased region" description="Basic residues" evidence="1">
    <location>
        <begin position="84"/>
        <end position="97"/>
    </location>
</feature>
<sequence>MGNEAANDQSMMEILRKIQADFTVFGQRLERVEQRNQPMPVLNNGLGLGQVPPERGEAANANARNDQQESASSSDDPDNMVQNRRGRNRGNRRRQNRGHYSDDDSDPGRIDNNRRDRGGENQRRRNPRQANADGDEPPARNTNHELKLKPPLYAGKGENDEDIDQAPTTKPTAHEPANVPFIPNLPMTRSRTRFLHNKFNAFVEKLLDVTYHAASDFEYPELDTKNDFPNKIEEGQDKLLVLVEEAEARDHQDHLFSSFHGPWPMIIAQAGCTVTTITSS</sequence>
<name>A0A8S2A7B6_ARAAE</name>
<gene>
    <name evidence="2" type="ORF">AARE701A_LOCUS8513</name>
</gene>
<evidence type="ECO:0000256" key="1">
    <source>
        <dbReference type="SAM" id="MobiDB-lite"/>
    </source>
</evidence>
<proteinExistence type="predicted"/>
<feature type="compositionally biased region" description="Basic and acidic residues" evidence="1">
    <location>
        <begin position="99"/>
        <end position="123"/>
    </location>
</feature>
<dbReference type="Proteomes" id="UP000682877">
    <property type="component" value="Chromosome 3"/>
</dbReference>